<sequence>MTWTAATCSTNTLVQDIADFRAKHKRRDIFVKWDALLDEGSPFLAFNGKVVDLSRLDLLAKIDYKSLMANTGVDVQKLLARYRNCDAS</sequence>
<reference evidence="2" key="2">
    <citation type="submission" date="2009-11" db="EMBL/GenBank/DDBJ databases">
        <title>The Genome Sequence of Allomyces macrogynus strain ATCC 38327.</title>
        <authorList>
            <consortium name="The Broad Institute Genome Sequencing Platform"/>
            <person name="Russ C."/>
            <person name="Cuomo C."/>
            <person name="Shea T."/>
            <person name="Young S.K."/>
            <person name="Zeng Q."/>
            <person name="Koehrsen M."/>
            <person name="Haas B."/>
            <person name="Borodovsky M."/>
            <person name="Guigo R."/>
            <person name="Alvarado L."/>
            <person name="Berlin A."/>
            <person name="Borenstein D."/>
            <person name="Chen Z."/>
            <person name="Engels R."/>
            <person name="Freedman E."/>
            <person name="Gellesch M."/>
            <person name="Goldberg J."/>
            <person name="Griggs A."/>
            <person name="Gujja S."/>
            <person name="Heiman D."/>
            <person name="Hepburn T."/>
            <person name="Howarth C."/>
            <person name="Jen D."/>
            <person name="Larson L."/>
            <person name="Lewis B."/>
            <person name="Mehta T."/>
            <person name="Park D."/>
            <person name="Pearson M."/>
            <person name="Roberts A."/>
            <person name="Saif S."/>
            <person name="Shenoy N."/>
            <person name="Sisk P."/>
            <person name="Stolte C."/>
            <person name="Sykes S."/>
            <person name="Walk T."/>
            <person name="White J."/>
            <person name="Yandava C."/>
            <person name="Burger G."/>
            <person name="Gray M.W."/>
            <person name="Holland P.W.H."/>
            <person name="King N."/>
            <person name="Lang F.B.F."/>
            <person name="Roger A.J."/>
            <person name="Ruiz-Trillo I."/>
            <person name="Lander E."/>
            <person name="Nusbaum C."/>
        </authorList>
    </citation>
    <scope>NUCLEOTIDE SEQUENCE [LARGE SCALE GENOMIC DNA]</scope>
    <source>
        <strain evidence="2">ATCC 38327</strain>
    </source>
</reference>
<reference evidence="1 2" key="1">
    <citation type="submission" date="2009-11" db="EMBL/GenBank/DDBJ databases">
        <title>Annotation of Allomyces macrogynus ATCC 38327.</title>
        <authorList>
            <consortium name="The Broad Institute Genome Sequencing Platform"/>
            <person name="Russ C."/>
            <person name="Cuomo C."/>
            <person name="Burger G."/>
            <person name="Gray M.W."/>
            <person name="Holland P.W.H."/>
            <person name="King N."/>
            <person name="Lang F.B.F."/>
            <person name="Roger A.J."/>
            <person name="Ruiz-Trillo I."/>
            <person name="Young S.K."/>
            <person name="Zeng Q."/>
            <person name="Gargeya S."/>
            <person name="Fitzgerald M."/>
            <person name="Haas B."/>
            <person name="Abouelleil A."/>
            <person name="Alvarado L."/>
            <person name="Arachchi H.M."/>
            <person name="Berlin A."/>
            <person name="Chapman S.B."/>
            <person name="Gearin G."/>
            <person name="Goldberg J."/>
            <person name="Griggs A."/>
            <person name="Gujja S."/>
            <person name="Hansen M."/>
            <person name="Heiman D."/>
            <person name="Howarth C."/>
            <person name="Larimer J."/>
            <person name="Lui A."/>
            <person name="MacDonald P.J.P."/>
            <person name="McCowen C."/>
            <person name="Montmayeur A."/>
            <person name="Murphy C."/>
            <person name="Neiman D."/>
            <person name="Pearson M."/>
            <person name="Priest M."/>
            <person name="Roberts A."/>
            <person name="Saif S."/>
            <person name="Shea T."/>
            <person name="Sisk P."/>
            <person name="Stolte C."/>
            <person name="Sykes S."/>
            <person name="Wortman J."/>
            <person name="Nusbaum C."/>
            <person name="Birren B."/>
        </authorList>
    </citation>
    <scope>NUCLEOTIDE SEQUENCE [LARGE SCALE GENOMIC DNA]</scope>
    <source>
        <strain evidence="1 2">ATCC 38327</strain>
    </source>
</reference>
<evidence type="ECO:0000313" key="2">
    <source>
        <dbReference type="Proteomes" id="UP000054350"/>
    </source>
</evidence>
<evidence type="ECO:0000313" key="1">
    <source>
        <dbReference type="EMBL" id="KNE70009.1"/>
    </source>
</evidence>
<dbReference type="AlphaFoldDB" id="A0A0L0T648"/>
<protein>
    <submittedName>
        <fullName evidence="1">Uncharacterized protein</fullName>
    </submittedName>
</protein>
<accession>A0A0L0T648</accession>
<organism evidence="1 2">
    <name type="scientific">Allomyces macrogynus (strain ATCC 38327)</name>
    <name type="common">Allomyces javanicus var. macrogynus</name>
    <dbReference type="NCBI Taxonomy" id="578462"/>
    <lineage>
        <taxon>Eukaryota</taxon>
        <taxon>Fungi</taxon>
        <taxon>Fungi incertae sedis</taxon>
        <taxon>Blastocladiomycota</taxon>
        <taxon>Blastocladiomycetes</taxon>
        <taxon>Blastocladiales</taxon>
        <taxon>Blastocladiaceae</taxon>
        <taxon>Allomyces</taxon>
    </lineage>
</organism>
<proteinExistence type="predicted"/>
<dbReference type="EMBL" id="GG745363">
    <property type="protein sequence ID" value="KNE70009.1"/>
    <property type="molecule type" value="Genomic_DNA"/>
</dbReference>
<gene>
    <name evidence="1" type="ORF">AMAG_20158</name>
</gene>
<keyword evidence="2" id="KW-1185">Reference proteome</keyword>
<name>A0A0L0T648_ALLM3</name>
<dbReference type="VEuPathDB" id="FungiDB:AMAG_20158"/>
<dbReference type="Proteomes" id="UP000054350">
    <property type="component" value="Unassembled WGS sequence"/>
</dbReference>